<evidence type="ECO:0000256" key="4">
    <source>
        <dbReference type="ARBA" id="ARBA00022912"/>
    </source>
</evidence>
<dbReference type="Gene3D" id="3.40.50.2300">
    <property type="match status" value="1"/>
</dbReference>
<name>A0A072N3V8_9GAMM</name>
<dbReference type="STRING" id="1137280.D777_01982"/>
<keyword evidence="9" id="KW-1185">Reference proteome</keyword>
<reference evidence="8 9" key="1">
    <citation type="submission" date="2012-12" db="EMBL/GenBank/DDBJ databases">
        <title>Genome assembly of Marinobacter sp. AK21.</title>
        <authorList>
            <person name="Khatri I."/>
            <person name="Kumar R."/>
            <person name="Vaidya B."/>
            <person name="Subramanian S."/>
            <person name="Pinnaka A."/>
        </authorList>
    </citation>
    <scope>NUCLEOTIDE SEQUENCE [LARGE SCALE GENOMIC DNA]</scope>
    <source>
        <strain evidence="8 9">AK21</strain>
    </source>
</reference>
<dbReference type="InterPro" id="IPR036196">
    <property type="entry name" value="Ptyr_pPase_sf"/>
</dbReference>
<dbReference type="EC" id="3.1.3.48" evidence="2"/>
<evidence type="ECO:0000256" key="1">
    <source>
        <dbReference type="ARBA" id="ARBA00011063"/>
    </source>
</evidence>
<dbReference type="PANTHER" id="PTHR11717:SF31">
    <property type="entry name" value="LOW MOLECULAR WEIGHT PROTEIN-TYROSINE-PHOSPHATASE ETP-RELATED"/>
    <property type="match status" value="1"/>
</dbReference>
<organism evidence="8 9">
    <name type="scientific">Marinobacter nitratireducens</name>
    <dbReference type="NCBI Taxonomy" id="1137280"/>
    <lineage>
        <taxon>Bacteria</taxon>
        <taxon>Pseudomonadati</taxon>
        <taxon>Pseudomonadota</taxon>
        <taxon>Gammaproteobacteria</taxon>
        <taxon>Pseudomonadales</taxon>
        <taxon>Marinobacteraceae</taxon>
        <taxon>Marinobacter</taxon>
    </lineage>
</organism>
<sequence length="130" mass="14894">MGEYLLRHKLSHKPDMTIESAGIGALVDKPADETARQILMENGIDATNHKARQVTKEMLAQADLILAMEEKHLKHLYDMAPQVRGKAFLMGKWLDNQPVPDPYRQQRPAFEHAYKLIDQASDAWLKFLDK</sequence>
<comment type="caution">
    <text evidence="8">The sequence shown here is derived from an EMBL/GenBank/DDBJ whole genome shotgun (WGS) entry which is preliminary data.</text>
</comment>
<evidence type="ECO:0000256" key="3">
    <source>
        <dbReference type="ARBA" id="ARBA00022801"/>
    </source>
</evidence>
<dbReference type="PATRIC" id="fig|1137280.3.peg.1798"/>
<protein>
    <recommendedName>
        <fullName evidence="2">protein-tyrosine-phosphatase</fullName>
        <ecNumber evidence="2">3.1.3.48</ecNumber>
    </recommendedName>
</protein>
<evidence type="ECO:0000313" key="8">
    <source>
        <dbReference type="EMBL" id="KEF31633.1"/>
    </source>
</evidence>
<evidence type="ECO:0000259" key="7">
    <source>
        <dbReference type="SMART" id="SM00226"/>
    </source>
</evidence>
<feature type="active site" description="Proton donor" evidence="6">
    <location>
        <position position="101"/>
    </location>
</feature>
<dbReference type="Pfam" id="PF01451">
    <property type="entry name" value="LMWPc"/>
    <property type="match status" value="1"/>
</dbReference>
<dbReference type="PANTHER" id="PTHR11717">
    <property type="entry name" value="LOW MOLECULAR WEIGHT PROTEIN TYROSINE PHOSPHATASE"/>
    <property type="match status" value="1"/>
</dbReference>
<dbReference type="CDD" id="cd16343">
    <property type="entry name" value="LMWPTP"/>
    <property type="match status" value="1"/>
</dbReference>
<dbReference type="SUPFAM" id="SSF52788">
    <property type="entry name" value="Phosphotyrosine protein phosphatases I"/>
    <property type="match status" value="1"/>
</dbReference>
<dbReference type="InterPro" id="IPR050438">
    <property type="entry name" value="LMW_PTPase"/>
</dbReference>
<accession>A0A072N3V8</accession>
<keyword evidence="4" id="KW-0904">Protein phosphatase</keyword>
<evidence type="ECO:0000313" key="9">
    <source>
        <dbReference type="Proteomes" id="UP000035057"/>
    </source>
</evidence>
<dbReference type="InterPro" id="IPR023485">
    <property type="entry name" value="Ptyr_pPase"/>
</dbReference>
<comment type="catalytic activity">
    <reaction evidence="5">
        <text>O-phospho-L-tyrosyl-[protein] + H2O = L-tyrosyl-[protein] + phosphate</text>
        <dbReference type="Rhea" id="RHEA:10684"/>
        <dbReference type="Rhea" id="RHEA-COMP:10136"/>
        <dbReference type="Rhea" id="RHEA-COMP:20101"/>
        <dbReference type="ChEBI" id="CHEBI:15377"/>
        <dbReference type="ChEBI" id="CHEBI:43474"/>
        <dbReference type="ChEBI" id="CHEBI:46858"/>
        <dbReference type="ChEBI" id="CHEBI:61978"/>
        <dbReference type="EC" id="3.1.3.48"/>
    </reaction>
</comment>
<evidence type="ECO:0000256" key="2">
    <source>
        <dbReference type="ARBA" id="ARBA00013064"/>
    </source>
</evidence>
<dbReference type="PRINTS" id="PR00719">
    <property type="entry name" value="LMWPTPASE"/>
</dbReference>
<proteinExistence type="inferred from homology"/>
<gene>
    <name evidence="8" type="ORF">D777_01982</name>
</gene>
<dbReference type="AlphaFoldDB" id="A0A072N3V8"/>
<dbReference type="GO" id="GO:0004725">
    <property type="term" value="F:protein tyrosine phosphatase activity"/>
    <property type="evidence" value="ECO:0007669"/>
    <property type="project" value="UniProtKB-EC"/>
</dbReference>
<keyword evidence="3" id="KW-0378">Hydrolase</keyword>
<comment type="similarity">
    <text evidence="1">Belongs to the low molecular weight phosphotyrosine protein phosphatase family.</text>
</comment>
<dbReference type="Proteomes" id="UP000035057">
    <property type="component" value="Unassembled WGS sequence"/>
</dbReference>
<dbReference type="InterPro" id="IPR017867">
    <property type="entry name" value="Tyr_phospatase_low_mol_wt"/>
</dbReference>
<evidence type="ECO:0000256" key="6">
    <source>
        <dbReference type="PIRSR" id="PIRSR617867-1"/>
    </source>
</evidence>
<dbReference type="SMART" id="SM00226">
    <property type="entry name" value="LMWPc"/>
    <property type="match status" value="1"/>
</dbReference>
<evidence type="ECO:0000256" key="5">
    <source>
        <dbReference type="ARBA" id="ARBA00051722"/>
    </source>
</evidence>
<feature type="domain" description="Phosphotyrosine protein phosphatase I" evidence="7">
    <location>
        <begin position="1"/>
        <end position="127"/>
    </location>
</feature>
<dbReference type="EMBL" id="ANIE01000005">
    <property type="protein sequence ID" value="KEF31633.1"/>
    <property type="molecule type" value="Genomic_DNA"/>
</dbReference>